<reference evidence="1" key="1">
    <citation type="submission" date="2009-10" db="EMBL/GenBank/DDBJ databases">
        <title>Diversity of trophic interactions inside an arsenic-rich microbial ecosystem.</title>
        <authorList>
            <person name="Bertin P.N."/>
            <person name="Heinrich-Salmeron A."/>
            <person name="Pelletier E."/>
            <person name="Goulhen-Chollet F."/>
            <person name="Arsene-Ploetze F."/>
            <person name="Gallien S."/>
            <person name="Calteau A."/>
            <person name="Vallenet D."/>
            <person name="Casiot C."/>
            <person name="Chane-Woon-Ming B."/>
            <person name="Giloteaux L."/>
            <person name="Barakat M."/>
            <person name="Bonnefoy V."/>
            <person name="Bruneel O."/>
            <person name="Chandler M."/>
            <person name="Cleiss J."/>
            <person name="Duran R."/>
            <person name="Elbaz-Poulichet F."/>
            <person name="Fonknechten N."/>
            <person name="Lauga B."/>
            <person name="Mornico D."/>
            <person name="Ortet P."/>
            <person name="Schaeffer C."/>
            <person name="Siguier P."/>
            <person name="Alexander Thil Smith A."/>
            <person name="Van Dorsselaer A."/>
            <person name="Weissenbach J."/>
            <person name="Medigue C."/>
            <person name="Le Paslier D."/>
        </authorList>
    </citation>
    <scope>NUCLEOTIDE SEQUENCE</scope>
</reference>
<proteinExistence type="predicted"/>
<gene>
    <name evidence="1" type="ORF">CARN7_2947</name>
</gene>
<dbReference type="AlphaFoldDB" id="E6QPV2"/>
<comment type="caution">
    <text evidence="1">The sequence shown here is derived from an EMBL/GenBank/DDBJ whole genome shotgun (WGS) entry which is preliminary data.</text>
</comment>
<protein>
    <submittedName>
        <fullName evidence="1">Uncharacterized protein</fullName>
    </submittedName>
</protein>
<organism evidence="1">
    <name type="scientific">mine drainage metagenome</name>
    <dbReference type="NCBI Taxonomy" id="410659"/>
    <lineage>
        <taxon>unclassified sequences</taxon>
        <taxon>metagenomes</taxon>
        <taxon>ecological metagenomes</taxon>
    </lineage>
</organism>
<dbReference type="EMBL" id="CABR01000022">
    <property type="protein sequence ID" value="CBI09273.1"/>
    <property type="molecule type" value="Genomic_DNA"/>
</dbReference>
<sequence>MLDFIFFNEGLRDRFVGSLQGKSITAHMKDDHFGWTVHFDEMSLSDEVVHEIEAEYEALEIEQMHLIEQEEGGLEKHVAGFEVHLPDGETVMVSINPGLAARLIQEFTFDEIHNMFSSVAAAAINPDRRPLCQREK</sequence>
<accession>E6QPV2</accession>
<evidence type="ECO:0000313" key="1">
    <source>
        <dbReference type="EMBL" id="CBI09273.1"/>
    </source>
</evidence>
<name>E6QPV2_9ZZZZ</name>